<dbReference type="STRING" id="6573.A0A210PUU2"/>
<reference evidence="2 3" key="1">
    <citation type="journal article" date="2017" name="Nat. Ecol. Evol.">
        <title>Scallop genome provides insights into evolution of bilaterian karyotype and development.</title>
        <authorList>
            <person name="Wang S."/>
            <person name="Zhang J."/>
            <person name="Jiao W."/>
            <person name="Li J."/>
            <person name="Xun X."/>
            <person name="Sun Y."/>
            <person name="Guo X."/>
            <person name="Huan P."/>
            <person name="Dong B."/>
            <person name="Zhang L."/>
            <person name="Hu X."/>
            <person name="Sun X."/>
            <person name="Wang J."/>
            <person name="Zhao C."/>
            <person name="Wang Y."/>
            <person name="Wang D."/>
            <person name="Huang X."/>
            <person name="Wang R."/>
            <person name="Lv J."/>
            <person name="Li Y."/>
            <person name="Zhang Z."/>
            <person name="Liu B."/>
            <person name="Lu W."/>
            <person name="Hui Y."/>
            <person name="Liang J."/>
            <person name="Zhou Z."/>
            <person name="Hou R."/>
            <person name="Li X."/>
            <person name="Liu Y."/>
            <person name="Li H."/>
            <person name="Ning X."/>
            <person name="Lin Y."/>
            <person name="Zhao L."/>
            <person name="Xing Q."/>
            <person name="Dou J."/>
            <person name="Li Y."/>
            <person name="Mao J."/>
            <person name="Guo H."/>
            <person name="Dou H."/>
            <person name="Li T."/>
            <person name="Mu C."/>
            <person name="Jiang W."/>
            <person name="Fu Q."/>
            <person name="Fu X."/>
            <person name="Miao Y."/>
            <person name="Liu J."/>
            <person name="Yu Q."/>
            <person name="Li R."/>
            <person name="Liao H."/>
            <person name="Li X."/>
            <person name="Kong Y."/>
            <person name="Jiang Z."/>
            <person name="Chourrout D."/>
            <person name="Li R."/>
            <person name="Bao Z."/>
        </authorList>
    </citation>
    <scope>NUCLEOTIDE SEQUENCE [LARGE SCALE GENOMIC DNA]</scope>
    <source>
        <strain evidence="2 3">PY_sf001</strain>
    </source>
</reference>
<name>A0A210PUU2_MIZYE</name>
<feature type="compositionally biased region" description="Polar residues" evidence="1">
    <location>
        <begin position="287"/>
        <end position="302"/>
    </location>
</feature>
<proteinExistence type="predicted"/>
<comment type="caution">
    <text evidence="2">The sequence shown here is derived from an EMBL/GenBank/DDBJ whole genome shotgun (WGS) entry which is preliminary data.</text>
</comment>
<dbReference type="OrthoDB" id="9836384at2759"/>
<gene>
    <name evidence="2" type="ORF">KP79_PYT16826</name>
</gene>
<sequence>MLPKQTKNPFHKGQFFTKFSKVIKIRKFRRKELKMTEAKSDYRLESFDEYDEPCQMTKAYCGQLSLDQYEEQAANTTEQAVLDLLSYLDKNPQKIQSILTKRKKEELENCGMFSFLKMKWMCLINGDKNGGVAIPEEECQAKLEGLKLEMTKVLDYSLKSRGRRCSSRLAAKRQKMSTSINKENIRTPVAENHIPPPPPPPPPVISVATPGGRDLVKRGTPLKDLNFTMDTPKSLMKVKRKHERTGSDFSVSSMTTIGSFSSLQQELLSSNPLRRLRTTNRSRSPGGTPSRNPRFSIENPANLSTSEPLYRAFVNSMQHKFRNVRSPSPAGRHSNFSSPGDALSPGGFTP</sequence>
<evidence type="ECO:0000313" key="2">
    <source>
        <dbReference type="EMBL" id="OWF40271.1"/>
    </source>
</evidence>
<keyword evidence="3" id="KW-1185">Reference proteome</keyword>
<evidence type="ECO:0000313" key="3">
    <source>
        <dbReference type="Proteomes" id="UP000242188"/>
    </source>
</evidence>
<protein>
    <submittedName>
        <fullName evidence="2">Uncharacterized protein</fullName>
    </submittedName>
</protein>
<dbReference type="Proteomes" id="UP000242188">
    <property type="component" value="Unassembled WGS sequence"/>
</dbReference>
<evidence type="ECO:0000256" key="1">
    <source>
        <dbReference type="SAM" id="MobiDB-lite"/>
    </source>
</evidence>
<dbReference type="PANTHER" id="PTHR36867:SF1">
    <property type="entry name" value="RIKEN CDNA 2610318N02 GENE"/>
    <property type="match status" value="1"/>
</dbReference>
<dbReference type="PANTHER" id="PTHR36867">
    <property type="entry name" value="MCG131172, ISOFORM CRA_A"/>
    <property type="match status" value="1"/>
</dbReference>
<accession>A0A210PUU2</accession>
<feature type="region of interest" description="Disordered" evidence="1">
    <location>
        <begin position="321"/>
        <end position="350"/>
    </location>
</feature>
<organism evidence="2 3">
    <name type="scientific">Mizuhopecten yessoensis</name>
    <name type="common">Japanese scallop</name>
    <name type="synonym">Patinopecten yessoensis</name>
    <dbReference type="NCBI Taxonomy" id="6573"/>
    <lineage>
        <taxon>Eukaryota</taxon>
        <taxon>Metazoa</taxon>
        <taxon>Spiralia</taxon>
        <taxon>Lophotrochozoa</taxon>
        <taxon>Mollusca</taxon>
        <taxon>Bivalvia</taxon>
        <taxon>Autobranchia</taxon>
        <taxon>Pteriomorphia</taxon>
        <taxon>Pectinida</taxon>
        <taxon>Pectinoidea</taxon>
        <taxon>Pectinidae</taxon>
        <taxon>Mizuhopecten</taxon>
    </lineage>
</organism>
<dbReference type="AlphaFoldDB" id="A0A210PUU2"/>
<feature type="region of interest" description="Disordered" evidence="1">
    <location>
        <begin position="269"/>
        <end position="302"/>
    </location>
</feature>
<dbReference type="EMBL" id="NEDP02005476">
    <property type="protein sequence ID" value="OWF40271.1"/>
    <property type="molecule type" value="Genomic_DNA"/>
</dbReference>